<name>A0ABT1G4G9_9CORY</name>
<dbReference type="EMBL" id="JAMFTQ010000007">
    <property type="protein sequence ID" value="MCP1387973.1"/>
    <property type="molecule type" value="Genomic_DNA"/>
</dbReference>
<evidence type="ECO:0000313" key="1">
    <source>
        <dbReference type="EMBL" id="MCP1387973.1"/>
    </source>
</evidence>
<dbReference type="InterPro" id="IPR046348">
    <property type="entry name" value="SIS_dom_sf"/>
</dbReference>
<sequence length="334" mass="34377">MEDSYYTGAGHYDRETVRFFDVAHEGAQLRAIAQAAQRLSHLRGMQPRSVVVLGTDQIALAAARALVAVRTPLELPVLVTDALPSYVGPLDVVLVVGDAAAREQDARGLAAAAGRGAETVLAGPARGPLLDDAPSSTTILPALPTAAGASPARTIAAVAAVLDALTGDPDVIAGQLEVLAEEVDAELTSLSPERDASVNPARQLRAFAADARVLHSGTTRCGRAIAQLVAEIWSARGLASGFVDAEELALAVEFGSPSGAARADDIFYDPYLDGPLELVPLKTVLWAQPAGAPGVAVPNSRAETVEAAGLGDTAQALRLITRAYAATILDDASV</sequence>
<accession>A0ABT1G4G9</accession>
<keyword evidence="2" id="KW-1185">Reference proteome</keyword>
<dbReference type="Proteomes" id="UP001204000">
    <property type="component" value="Unassembled WGS sequence"/>
</dbReference>
<protein>
    <recommendedName>
        <fullName evidence="3">Exopolyphosphatase</fullName>
    </recommendedName>
</protein>
<dbReference type="RefSeq" id="WP_253577979.1">
    <property type="nucleotide sequence ID" value="NZ_JAMFTQ010000007.1"/>
</dbReference>
<dbReference type="SUPFAM" id="SSF53697">
    <property type="entry name" value="SIS domain"/>
    <property type="match status" value="1"/>
</dbReference>
<evidence type="ECO:0000313" key="2">
    <source>
        <dbReference type="Proteomes" id="UP001204000"/>
    </source>
</evidence>
<gene>
    <name evidence="1" type="ORF">M5J20_07190</name>
</gene>
<reference evidence="1" key="1">
    <citation type="submission" date="2022-05" db="EMBL/GenBank/DDBJ databases">
        <title>Corynebacterium sp. TA-R-1 sp. nov., isolated from human feces.</title>
        <authorList>
            <person name="Shamsuzzaman M."/>
            <person name="Dahal R.H."/>
        </authorList>
    </citation>
    <scope>NUCLEOTIDE SEQUENCE</scope>
    <source>
        <strain evidence="1">TA-R-1</strain>
    </source>
</reference>
<proteinExistence type="predicted"/>
<evidence type="ECO:0008006" key="3">
    <source>
        <dbReference type="Google" id="ProtNLM"/>
    </source>
</evidence>
<organism evidence="1 2">
    <name type="scientific">Corynebacterium stercoris</name>
    <dbReference type="NCBI Taxonomy" id="2943490"/>
    <lineage>
        <taxon>Bacteria</taxon>
        <taxon>Bacillati</taxon>
        <taxon>Actinomycetota</taxon>
        <taxon>Actinomycetes</taxon>
        <taxon>Mycobacteriales</taxon>
        <taxon>Corynebacteriaceae</taxon>
        <taxon>Corynebacterium</taxon>
    </lineage>
</organism>
<comment type="caution">
    <text evidence="1">The sequence shown here is derived from an EMBL/GenBank/DDBJ whole genome shotgun (WGS) entry which is preliminary data.</text>
</comment>